<sequence>PQLQLDYLKIAHAALYCSNFYAAILYMELWSSQTRAVNPGGCTTLDSIFETETADITTIIRTTLKQSFTALGDLYALYGSNFFDNLHPEDGLEAWEQLSKWDEVIVDYDILIANGQTDKTAALINAWKNYGCFSTATLFKGPQIDYECLWRLNRFNNDDFKGTPTDPYEKSKCESLKWLHENDYGLFNAAIKDARQYVIEAIRRTSLERTKDLYGCLTKLQSIQELEDAANAKCDLGLQSLLLKWKEQDCLAKIDFQSIEPIKAQRISILNALAKNSQNDSKESLMELYLDLAEIAKNEGYFNVAKRAVRNLHCLSQGSQKYDCLRIFQEAQISWLMGNKMRAKYLLKDLLKTNENDPRLKFASLKMYGKWMAETRSESPDTILNDYFLGSLKIIRGIDLTNKDKQNVFATYDVIARFADAEYERILSYIRSTEFERKLKNMEESKRTASKIESQNKNLSYDQRRAATIHKKQSLIDETEIENTYRERDTYWKLAMKYYLISLQDSDIGDISVFRVLSLLLENRSFKGSENLLEECLPRIPSYKFIPILPQLAPHLTNSTKDDFGKLVARIIGKKLKTTITV</sequence>
<organism evidence="2 3">
    <name type="scientific">Oryctes borbonicus</name>
    <dbReference type="NCBI Taxonomy" id="1629725"/>
    <lineage>
        <taxon>Eukaryota</taxon>
        <taxon>Metazoa</taxon>
        <taxon>Ecdysozoa</taxon>
        <taxon>Arthropoda</taxon>
        <taxon>Hexapoda</taxon>
        <taxon>Insecta</taxon>
        <taxon>Pterygota</taxon>
        <taxon>Neoptera</taxon>
        <taxon>Endopterygota</taxon>
        <taxon>Coleoptera</taxon>
        <taxon>Polyphaga</taxon>
        <taxon>Scarabaeiformia</taxon>
        <taxon>Scarabaeidae</taxon>
        <taxon>Dynastinae</taxon>
        <taxon>Oryctes</taxon>
    </lineage>
</organism>
<dbReference type="InterPro" id="IPR014009">
    <property type="entry name" value="PIK_FAT"/>
</dbReference>
<keyword evidence="3" id="KW-1185">Reference proteome</keyword>
<feature type="non-terminal residue" evidence="2">
    <location>
        <position position="1"/>
    </location>
</feature>
<protein>
    <recommendedName>
        <fullName evidence="1">FAT domain-containing protein</fullName>
    </recommendedName>
</protein>
<dbReference type="InterPro" id="IPR038980">
    <property type="entry name" value="ATM_plant"/>
</dbReference>
<gene>
    <name evidence="2" type="ORF">AMK59_7708</name>
</gene>
<dbReference type="OrthoDB" id="381190at2759"/>
<dbReference type="GO" id="GO:0006974">
    <property type="term" value="P:DNA damage response"/>
    <property type="evidence" value="ECO:0007669"/>
    <property type="project" value="InterPro"/>
</dbReference>
<evidence type="ECO:0000313" key="3">
    <source>
        <dbReference type="Proteomes" id="UP000051574"/>
    </source>
</evidence>
<accession>A0A0T6ATE3</accession>
<feature type="domain" description="FAT" evidence="1">
    <location>
        <begin position="9"/>
        <end position="582"/>
    </location>
</feature>
<evidence type="ECO:0000313" key="2">
    <source>
        <dbReference type="EMBL" id="KRT78205.1"/>
    </source>
</evidence>
<reference evidence="2 3" key="1">
    <citation type="submission" date="2015-09" db="EMBL/GenBank/DDBJ databases">
        <title>Draft genome of the scarab beetle Oryctes borbonicus.</title>
        <authorList>
            <person name="Meyer J.M."/>
            <person name="Markov G.V."/>
            <person name="Baskaran P."/>
            <person name="Herrmann M."/>
            <person name="Sommer R.J."/>
            <person name="Roedelsperger C."/>
        </authorList>
    </citation>
    <scope>NUCLEOTIDE SEQUENCE [LARGE SCALE GENOMIC DNA]</scope>
    <source>
        <strain evidence="2">OB123</strain>
        <tissue evidence="2">Whole animal</tissue>
    </source>
</reference>
<dbReference type="EMBL" id="LJIG01022889">
    <property type="protein sequence ID" value="KRT78205.1"/>
    <property type="molecule type" value="Genomic_DNA"/>
</dbReference>
<dbReference type="PANTHER" id="PTHR37079">
    <property type="entry name" value="SERINE/THREONINE-PROTEIN KINASE ATM"/>
    <property type="match status" value="1"/>
</dbReference>
<evidence type="ECO:0000259" key="1">
    <source>
        <dbReference type="PROSITE" id="PS51189"/>
    </source>
</evidence>
<name>A0A0T6ATE3_9SCAR</name>
<dbReference type="PANTHER" id="PTHR37079:SF4">
    <property type="entry name" value="SERINE_THREONINE-PROTEIN KINASE ATM"/>
    <property type="match status" value="1"/>
</dbReference>
<dbReference type="InterPro" id="IPR003151">
    <property type="entry name" value="PIK-rel_kinase_FAT"/>
</dbReference>
<comment type="caution">
    <text evidence="2">The sequence shown here is derived from an EMBL/GenBank/DDBJ whole genome shotgun (WGS) entry which is preliminary data.</text>
</comment>
<dbReference type="Pfam" id="PF02259">
    <property type="entry name" value="FAT"/>
    <property type="match status" value="1"/>
</dbReference>
<dbReference type="PROSITE" id="PS51189">
    <property type="entry name" value="FAT"/>
    <property type="match status" value="1"/>
</dbReference>
<dbReference type="AlphaFoldDB" id="A0A0T6ATE3"/>
<proteinExistence type="predicted"/>
<dbReference type="Proteomes" id="UP000051574">
    <property type="component" value="Unassembled WGS sequence"/>
</dbReference>
<dbReference type="GO" id="GO:0004674">
    <property type="term" value="F:protein serine/threonine kinase activity"/>
    <property type="evidence" value="ECO:0007669"/>
    <property type="project" value="InterPro"/>
</dbReference>